<dbReference type="Proteomes" id="UP001041814">
    <property type="component" value="Unassembled WGS sequence"/>
</dbReference>
<name>A0ABS1DS22_RUBGE</name>
<keyword evidence="2" id="KW-0175">Coiled coil</keyword>
<evidence type="ECO:0008006" key="5">
    <source>
        <dbReference type="Google" id="ProtNLM"/>
    </source>
</evidence>
<sequence>MATPEFELLRHEHLLLLRAHGRAQQRCSQALQAQAREIERLQAQAMRLRAALVVRETALAWAQEDKAALERVVPGLPRRAALARRVDELLARLQDLMRERLTARPLAVAAGSSDVIAARPDDQQALESSLGTADLVICQTGCLSHGAYWLVKDHCRRHGKACLLAERPAALRIVHIRTDEGEAS</sequence>
<organism evidence="3 4">
    <name type="scientific">Rubrivivax gelatinosus</name>
    <name type="common">Rhodocyclus gelatinosus</name>
    <name type="synonym">Rhodopseudomonas gelatinosa</name>
    <dbReference type="NCBI Taxonomy" id="28068"/>
    <lineage>
        <taxon>Bacteria</taxon>
        <taxon>Pseudomonadati</taxon>
        <taxon>Pseudomonadota</taxon>
        <taxon>Betaproteobacteria</taxon>
        <taxon>Burkholderiales</taxon>
        <taxon>Sphaerotilaceae</taxon>
        <taxon>Rubrivivax</taxon>
    </lineage>
</organism>
<evidence type="ECO:0000313" key="4">
    <source>
        <dbReference type="Proteomes" id="UP001041814"/>
    </source>
</evidence>
<protein>
    <recommendedName>
        <fullName evidence="5">DUF2325 domain-containing protein</fullName>
    </recommendedName>
</protein>
<gene>
    <name evidence="3" type="ORF">CKO43_05290</name>
</gene>
<proteinExistence type="inferred from homology"/>
<dbReference type="InterPro" id="IPR016772">
    <property type="entry name" value="UCP020408"/>
</dbReference>
<reference evidence="3" key="1">
    <citation type="submission" date="2017-08" db="EMBL/GenBank/DDBJ databases">
        <authorList>
            <person name="Imhoff J.F."/>
            <person name="Rahn T."/>
            <person name="Kuenzel S."/>
            <person name="Neulinger S.C."/>
        </authorList>
    </citation>
    <scope>NUCLEOTIDE SEQUENCE</scope>
    <source>
        <strain evidence="3">IM 151</strain>
    </source>
</reference>
<keyword evidence="4" id="KW-1185">Reference proteome</keyword>
<dbReference type="RefSeq" id="WP_200228282.1">
    <property type="nucleotide sequence ID" value="NZ_NRRT01000018.1"/>
</dbReference>
<dbReference type="Pfam" id="PF10087">
    <property type="entry name" value="DUF2325"/>
    <property type="match status" value="1"/>
</dbReference>
<feature type="coiled-coil region" evidence="2">
    <location>
        <begin position="24"/>
        <end position="51"/>
    </location>
</feature>
<accession>A0ABS1DS22</accession>
<evidence type="ECO:0000256" key="2">
    <source>
        <dbReference type="SAM" id="Coils"/>
    </source>
</evidence>
<dbReference type="EMBL" id="NRRU01000013">
    <property type="protein sequence ID" value="MBK1712189.1"/>
    <property type="molecule type" value="Genomic_DNA"/>
</dbReference>
<evidence type="ECO:0000256" key="1">
    <source>
        <dbReference type="ARBA" id="ARBA00007189"/>
    </source>
</evidence>
<reference evidence="3" key="2">
    <citation type="journal article" date="2020" name="Microorganisms">
        <title>Osmotic Adaptation and Compatible Solute Biosynthesis of Phototrophic Bacteria as Revealed from Genome Analyses.</title>
        <authorList>
            <person name="Imhoff J.F."/>
            <person name="Rahn T."/>
            <person name="Kunzel S."/>
            <person name="Keller A."/>
            <person name="Neulinger S.C."/>
        </authorList>
    </citation>
    <scope>NUCLEOTIDE SEQUENCE</scope>
    <source>
        <strain evidence="3">IM 151</strain>
    </source>
</reference>
<comment type="caution">
    <text evidence="3">The sequence shown here is derived from an EMBL/GenBank/DDBJ whole genome shotgun (WGS) entry which is preliminary data.</text>
</comment>
<evidence type="ECO:0000313" key="3">
    <source>
        <dbReference type="EMBL" id="MBK1712189.1"/>
    </source>
</evidence>
<comment type="similarity">
    <text evidence="1">Belongs to the UPF0751 family.</text>
</comment>